<dbReference type="GO" id="GO:0008800">
    <property type="term" value="F:beta-lactamase activity"/>
    <property type="evidence" value="ECO:0007669"/>
    <property type="project" value="UniProtKB-EC"/>
</dbReference>
<dbReference type="InterPro" id="IPR000871">
    <property type="entry name" value="Beta-lactam_class-A"/>
</dbReference>
<dbReference type="Gene3D" id="3.40.710.10">
    <property type="entry name" value="DD-peptidase/beta-lactamase superfamily"/>
    <property type="match status" value="1"/>
</dbReference>
<evidence type="ECO:0000256" key="3">
    <source>
        <dbReference type="ARBA" id="ARBA00012865"/>
    </source>
</evidence>
<dbReference type="GO" id="GO:0046677">
    <property type="term" value="P:response to antibiotic"/>
    <property type="evidence" value="ECO:0007669"/>
    <property type="project" value="InterPro"/>
</dbReference>
<dbReference type="AlphaFoldDB" id="A0A915YDU5"/>
<dbReference type="EC" id="3.5.2.6" evidence="3"/>
<evidence type="ECO:0000256" key="2">
    <source>
        <dbReference type="ARBA" id="ARBA00009009"/>
    </source>
</evidence>
<sequence length="282" mass="31465">MDTLRQKIHTLLADKDATVGLAIIGSTPSDTLSINGDQPLPLQSVFKYHIALAVLNQVDKGALHLKEKIPISKADLDNNLWSPIRKKYPTGIDLPLEEILKYTVIYSDNVGCDLLLKLIGGPKVVEQYLHQAGITDLAIKYDEVTQQSVWERQYENWTTAKAANKALKVFFDNANQQLSPESHHFLWEVMKGSKTGKNCIRGYLPEDVVVAHKTGHSGKNEQGLTGAQNDIGIIFLPDGRHFYLSVLVSNSNETPSVNKKIIADIAKLTWDYFNKNSRSLTK</sequence>
<dbReference type="GO" id="GO:0030655">
    <property type="term" value="P:beta-lactam antibiotic catabolic process"/>
    <property type="evidence" value="ECO:0007669"/>
    <property type="project" value="InterPro"/>
</dbReference>
<dbReference type="Proteomes" id="UP001060919">
    <property type="component" value="Chromosome"/>
</dbReference>
<dbReference type="NCBIfam" id="NF012099">
    <property type="entry name" value="SubclassA2"/>
    <property type="match status" value="1"/>
</dbReference>
<evidence type="ECO:0000259" key="4">
    <source>
        <dbReference type="Pfam" id="PF13354"/>
    </source>
</evidence>
<comment type="catalytic activity">
    <reaction evidence="1">
        <text>a beta-lactam + H2O = a substituted beta-amino acid</text>
        <dbReference type="Rhea" id="RHEA:20401"/>
        <dbReference type="ChEBI" id="CHEBI:15377"/>
        <dbReference type="ChEBI" id="CHEBI:35627"/>
        <dbReference type="ChEBI" id="CHEBI:140347"/>
        <dbReference type="EC" id="3.5.2.6"/>
    </reaction>
</comment>
<proteinExistence type="inferred from homology"/>
<dbReference type="InterPro" id="IPR012338">
    <property type="entry name" value="Beta-lactam/transpept-like"/>
</dbReference>
<reference evidence="5" key="1">
    <citation type="submission" date="2022-09" db="EMBL/GenBank/DDBJ databases">
        <title>Aureispira anguillicida sp. nov., isolated from Leptocephalus of Japanese eel Anguilla japonica.</title>
        <authorList>
            <person name="Yuasa K."/>
            <person name="Mekata T."/>
            <person name="Ikunari K."/>
        </authorList>
    </citation>
    <scope>NUCLEOTIDE SEQUENCE</scope>
    <source>
        <strain evidence="5">EL160426</strain>
    </source>
</reference>
<gene>
    <name evidence="5" type="ORF">AsAng_0019470</name>
</gene>
<organism evidence="5 6">
    <name type="scientific">Aureispira anguillae</name>
    <dbReference type="NCBI Taxonomy" id="2864201"/>
    <lineage>
        <taxon>Bacteria</taxon>
        <taxon>Pseudomonadati</taxon>
        <taxon>Bacteroidota</taxon>
        <taxon>Saprospiria</taxon>
        <taxon>Saprospirales</taxon>
        <taxon>Saprospiraceae</taxon>
        <taxon>Aureispira</taxon>
    </lineage>
</organism>
<evidence type="ECO:0000256" key="1">
    <source>
        <dbReference type="ARBA" id="ARBA00001526"/>
    </source>
</evidence>
<evidence type="ECO:0000313" key="6">
    <source>
        <dbReference type="Proteomes" id="UP001060919"/>
    </source>
</evidence>
<accession>A0A915YDU5</accession>
<dbReference type="PANTHER" id="PTHR35333">
    <property type="entry name" value="BETA-LACTAMASE"/>
    <property type="match status" value="1"/>
</dbReference>
<dbReference type="SUPFAM" id="SSF56601">
    <property type="entry name" value="beta-lactamase/transpeptidase-like"/>
    <property type="match status" value="1"/>
</dbReference>
<dbReference type="NCBIfam" id="NF033103">
    <property type="entry name" value="bla_class_A"/>
    <property type="match status" value="1"/>
</dbReference>
<name>A0A915YDU5_9BACT</name>
<dbReference type="EMBL" id="AP026867">
    <property type="protein sequence ID" value="BDS11235.1"/>
    <property type="molecule type" value="Genomic_DNA"/>
</dbReference>
<dbReference type="KEGG" id="aup:AsAng_0019470"/>
<dbReference type="InterPro" id="IPR045155">
    <property type="entry name" value="Beta-lactam_cat"/>
</dbReference>
<dbReference type="PRINTS" id="PR00118">
    <property type="entry name" value="BLACTAMASEA"/>
</dbReference>
<evidence type="ECO:0000313" key="5">
    <source>
        <dbReference type="EMBL" id="BDS11235.1"/>
    </source>
</evidence>
<protein>
    <recommendedName>
        <fullName evidence="3">beta-lactamase</fullName>
        <ecNumber evidence="3">3.5.2.6</ecNumber>
    </recommendedName>
</protein>
<dbReference type="PANTHER" id="PTHR35333:SF3">
    <property type="entry name" value="BETA-LACTAMASE-TYPE TRANSPEPTIDASE FOLD CONTAINING PROTEIN"/>
    <property type="match status" value="1"/>
</dbReference>
<comment type="similarity">
    <text evidence="2">Belongs to the class-A beta-lactamase family.</text>
</comment>
<keyword evidence="6" id="KW-1185">Reference proteome</keyword>
<dbReference type="RefSeq" id="WP_264792437.1">
    <property type="nucleotide sequence ID" value="NZ_AP026867.1"/>
</dbReference>
<dbReference type="Pfam" id="PF13354">
    <property type="entry name" value="Beta-lactamase2"/>
    <property type="match status" value="1"/>
</dbReference>
<feature type="domain" description="Beta-lactamase class A catalytic" evidence="4">
    <location>
        <begin position="31"/>
        <end position="248"/>
    </location>
</feature>